<feature type="region of interest" description="Disordered" evidence="9">
    <location>
        <begin position="228"/>
        <end position="249"/>
    </location>
</feature>
<feature type="region of interest" description="Disordered" evidence="9">
    <location>
        <begin position="263"/>
        <end position="301"/>
    </location>
</feature>
<protein>
    <recommendedName>
        <fullName evidence="8">Pre-mRNA-splicing factor CEF1</fullName>
    </recommendedName>
</protein>
<dbReference type="InterPro" id="IPR017930">
    <property type="entry name" value="Myb_dom"/>
</dbReference>
<evidence type="ECO:0000256" key="9">
    <source>
        <dbReference type="SAM" id="MobiDB-lite"/>
    </source>
</evidence>
<dbReference type="Pfam" id="PF13921">
    <property type="entry name" value="Myb_DNA-bind_6"/>
    <property type="match status" value="1"/>
</dbReference>
<evidence type="ECO:0000313" key="12">
    <source>
        <dbReference type="EMBL" id="CDP36033.1"/>
    </source>
</evidence>
<gene>
    <name evidence="12" type="ORF">GNLVRS02_ARAD1B03762g</name>
</gene>
<evidence type="ECO:0000259" key="10">
    <source>
        <dbReference type="PROSITE" id="PS50090"/>
    </source>
</evidence>
<dbReference type="InterPro" id="IPR001005">
    <property type="entry name" value="SANT/Myb"/>
</dbReference>
<sequence>MSTGYIRGGTWTNVEDEILKAAVSKYGLNQWARVSSLLARKTPKQVKARWTEWLDPSIKKMEWSREEDEKLLHLAKLMPSQWRSIAPIVGRTANQCIERYQKLLDDAERLESGRAGEGDLALRGVDEAGDAIGGPSSSYADKMSDIHGVDAIPETRPALPDAIDMDEDEKEMLSEARARLANTQGKKAKRKDRERMLQESSRLALIQKRRELKQAGINMKLKRKKPIGGVDYNTDIPFEHKPAQGIYDTSEEKGANLQEKLKYQSQINTRNLPSSKDGNKKKGKDQDKSQEQKDAAAEQAAAARALKLQQIEESEQIAKRRKLELPEPQVRDDELEHIVKMDRRGKAPSSDMHSGATDGLLTEYKQTMPQAAPTPQVTSQNIARVTSDIRALNKTQSSLLGEEDTPLQESFSGTIMPPPQPPSSAARPVPSAPAFQTPRRDGLGVYSEQVGATPRSAIRQGFMSLPKPKNDFKISLEDQEEMEVDHDHRPAAPVVPDRGELEKKKKELERLEKERQLARRSQVIKLSLPRPDVFDFELQFSGYENDGSKQVRQEIEAELKRLVISDAVKYPIGGANINKPTVDDLDDNLKAAVCKEIEAEMNQLEGQGSPHPLLPTDTGTLDEVSGDSISDELTRLAEQANKVEKKLGLVFGGYMKRREVLNSKLGQVQTALEEKQKNIDVFSQLRDMESIALSSRLSTLQEEVNFLVDTERAGQERYRDLMAQANVHA</sequence>
<accession>A0A060T4Z3</accession>
<keyword evidence="6" id="KW-0508">mRNA splicing</keyword>
<proteinExistence type="inferred from homology"/>
<dbReference type="PANTHER" id="PTHR45885">
    <property type="entry name" value="CELL DIVISION CYCLE 5-LIKE PROTEIN"/>
    <property type="match status" value="1"/>
</dbReference>
<evidence type="ECO:0000256" key="4">
    <source>
        <dbReference type="ARBA" id="ARBA00022737"/>
    </source>
</evidence>
<feature type="compositionally biased region" description="Low complexity" evidence="9">
    <location>
        <begin position="423"/>
        <end position="434"/>
    </location>
</feature>
<feature type="domain" description="HTH myb-type" evidence="11">
    <location>
        <begin position="59"/>
        <end position="108"/>
    </location>
</feature>
<feature type="compositionally biased region" description="Polar residues" evidence="9">
    <location>
        <begin position="263"/>
        <end position="273"/>
    </location>
</feature>
<feature type="domain" description="HTH myb-type" evidence="11">
    <location>
        <begin position="1"/>
        <end position="58"/>
    </location>
</feature>
<dbReference type="Gene3D" id="1.10.10.60">
    <property type="entry name" value="Homeodomain-like"/>
    <property type="match status" value="2"/>
</dbReference>
<dbReference type="SUPFAM" id="SSF46689">
    <property type="entry name" value="Homeodomain-like"/>
    <property type="match status" value="1"/>
</dbReference>
<evidence type="ECO:0000256" key="2">
    <source>
        <dbReference type="ARBA" id="ARBA00022664"/>
    </source>
</evidence>
<comment type="similarity">
    <text evidence="1">Belongs to the CEF1 family.</text>
</comment>
<dbReference type="InterPro" id="IPR047242">
    <property type="entry name" value="CDC5L/Cef1"/>
</dbReference>
<keyword evidence="2" id="KW-0507">mRNA processing</keyword>
<dbReference type="PROSITE" id="PS51294">
    <property type="entry name" value="HTH_MYB"/>
    <property type="match status" value="2"/>
</dbReference>
<name>A0A060T4Z3_BLAAD</name>
<keyword evidence="4" id="KW-0677">Repeat</keyword>
<dbReference type="GO" id="GO:0003677">
    <property type="term" value="F:DNA binding"/>
    <property type="evidence" value="ECO:0007669"/>
    <property type="project" value="UniProtKB-KW"/>
</dbReference>
<dbReference type="PANTHER" id="PTHR45885:SF1">
    <property type="entry name" value="CELL DIVISION CYCLE 5-LIKE PROTEIN"/>
    <property type="match status" value="1"/>
</dbReference>
<dbReference type="EMBL" id="HG937692">
    <property type="protein sequence ID" value="CDP36033.1"/>
    <property type="molecule type" value="Genomic_DNA"/>
</dbReference>
<dbReference type="InterPro" id="IPR021786">
    <property type="entry name" value="Cdc5p/Cef1_C"/>
</dbReference>
<dbReference type="SMART" id="SM00717">
    <property type="entry name" value="SANT"/>
    <property type="match status" value="2"/>
</dbReference>
<dbReference type="GO" id="GO:0005681">
    <property type="term" value="C:spliceosomal complex"/>
    <property type="evidence" value="ECO:0007669"/>
    <property type="project" value="UniProtKB-KW"/>
</dbReference>
<evidence type="ECO:0000256" key="1">
    <source>
        <dbReference type="ARBA" id="ARBA00010506"/>
    </source>
</evidence>
<evidence type="ECO:0000256" key="8">
    <source>
        <dbReference type="ARBA" id="ARBA00034837"/>
    </source>
</evidence>
<organism evidence="12">
    <name type="scientific">Blastobotrys adeninivorans</name>
    <name type="common">Yeast</name>
    <name type="synonym">Arxula adeninivorans</name>
    <dbReference type="NCBI Taxonomy" id="409370"/>
    <lineage>
        <taxon>Eukaryota</taxon>
        <taxon>Fungi</taxon>
        <taxon>Dikarya</taxon>
        <taxon>Ascomycota</taxon>
        <taxon>Saccharomycotina</taxon>
        <taxon>Dipodascomycetes</taxon>
        <taxon>Dipodascales</taxon>
        <taxon>Trichomonascaceae</taxon>
        <taxon>Blastobotrys</taxon>
    </lineage>
</organism>
<reference evidence="12" key="1">
    <citation type="submission" date="2014-02" db="EMBL/GenBank/DDBJ databases">
        <authorList>
            <person name="Genoscope - CEA"/>
        </authorList>
    </citation>
    <scope>NUCLEOTIDE SEQUENCE</scope>
    <source>
        <strain evidence="12">LS3</strain>
    </source>
</reference>
<dbReference type="GO" id="GO:0000974">
    <property type="term" value="C:Prp19 complex"/>
    <property type="evidence" value="ECO:0007669"/>
    <property type="project" value="InterPro"/>
</dbReference>
<dbReference type="CDD" id="cd11659">
    <property type="entry name" value="SANT_CDC5_II"/>
    <property type="match status" value="1"/>
</dbReference>
<dbReference type="PROSITE" id="PS50090">
    <property type="entry name" value="MYB_LIKE"/>
    <property type="match status" value="2"/>
</dbReference>
<dbReference type="CDD" id="cd00167">
    <property type="entry name" value="SANT"/>
    <property type="match status" value="1"/>
</dbReference>
<evidence type="ECO:0000259" key="11">
    <source>
        <dbReference type="PROSITE" id="PS51294"/>
    </source>
</evidence>
<dbReference type="GO" id="GO:0000398">
    <property type="term" value="P:mRNA splicing, via spliceosome"/>
    <property type="evidence" value="ECO:0007669"/>
    <property type="project" value="InterPro"/>
</dbReference>
<evidence type="ECO:0000256" key="6">
    <source>
        <dbReference type="ARBA" id="ARBA00023187"/>
    </source>
</evidence>
<feature type="domain" description="Myb-like" evidence="10">
    <location>
        <begin position="55"/>
        <end position="104"/>
    </location>
</feature>
<keyword evidence="7" id="KW-0539">Nucleus</keyword>
<dbReference type="InterPro" id="IPR009057">
    <property type="entry name" value="Homeodomain-like_sf"/>
</dbReference>
<evidence type="ECO:0000256" key="5">
    <source>
        <dbReference type="ARBA" id="ARBA00023125"/>
    </source>
</evidence>
<keyword evidence="3" id="KW-0747">Spliceosome</keyword>
<dbReference type="PhylomeDB" id="A0A060T4Z3"/>
<feature type="region of interest" description="Disordered" evidence="9">
    <location>
        <begin position="416"/>
        <end position="440"/>
    </location>
</feature>
<evidence type="ECO:0000256" key="3">
    <source>
        <dbReference type="ARBA" id="ARBA00022728"/>
    </source>
</evidence>
<dbReference type="InterPro" id="IPR047240">
    <property type="entry name" value="SANT_CDC5L_II"/>
</dbReference>
<evidence type="ECO:0000256" key="7">
    <source>
        <dbReference type="ARBA" id="ARBA00023242"/>
    </source>
</evidence>
<dbReference type="AlphaFoldDB" id="A0A060T4Z3"/>
<feature type="domain" description="Myb-like" evidence="10">
    <location>
        <begin position="3"/>
        <end position="54"/>
    </location>
</feature>
<reference evidence="12" key="2">
    <citation type="submission" date="2014-06" db="EMBL/GenBank/DDBJ databases">
        <title>The complete genome of Blastobotrys (Arxula) adeninivorans LS3 - a yeast of biotechnological interest.</title>
        <authorList>
            <person name="Kunze G."/>
            <person name="Gaillardin C."/>
            <person name="Czernicka M."/>
            <person name="Durrens P."/>
            <person name="Martin T."/>
            <person name="Boer E."/>
            <person name="Gabaldon T."/>
            <person name="Cruz J."/>
            <person name="Talla E."/>
            <person name="Marck C."/>
            <person name="Goffeau A."/>
            <person name="Barbe V."/>
            <person name="Baret P."/>
            <person name="Baronian K."/>
            <person name="Beier S."/>
            <person name="Bleykasten C."/>
            <person name="Bode R."/>
            <person name="Casaregola S."/>
            <person name="Despons L."/>
            <person name="Fairhead C."/>
            <person name="Giersberg M."/>
            <person name="Gierski P."/>
            <person name="Hahnel U."/>
            <person name="Hartmann A."/>
            <person name="Jankowska D."/>
            <person name="Jubin C."/>
            <person name="Jung P."/>
            <person name="Lafontaine I."/>
            <person name="Leh-Louis V."/>
            <person name="Lemaire M."/>
            <person name="Marcet-Houben M."/>
            <person name="Mascher M."/>
            <person name="Morel G."/>
            <person name="Richard G.-F."/>
            <person name="Riechen J."/>
            <person name="Sacerdot C."/>
            <person name="Sarkar A."/>
            <person name="Savel G."/>
            <person name="Schacherer J."/>
            <person name="Sherman D."/>
            <person name="Straub M.-L."/>
            <person name="Stein N."/>
            <person name="Thierry A."/>
            <person name="Trautwein-Schult A."/>
            <person name="Westhof E."/>
            <person name="Worch S."/>
            <person name="Dujon B."/>
            <person name="Souciet J.-L."/>
            <person name="Wincker P."/>
            <person name="Scholz U."/>
            <person name="Neuveglise N."/>
        </authorList>
    </citation>
    <scope>NUCLEOTIDE SEQUENCE</scope>
    <source>
        <strain evidence="12">LS3</strain>
    </source>
</reference>
<dbReference type="Pfam" id="PF11831">
    <property type="entry name" value="Myb_Cef"/>
    <property type="match status" value="1"/>
</dbReference>
<keyword evidence="5" id="KW-0238">DNA-binding</keyword>
<feature type="compositionally biased region" description="Basic and acidic residues" evidence="9">
    <location>
        <begin position="277"/>
        <end position="296"/>
    </location>
</feature>